<comment type="caution">
    <text evidence="2">The sequence shown here is derived from an EMBL/GenBank/DDBJ whole genome shotgun (WGS) entry which is preliminary data.</text>
</comment>
<feature type="non-terminal residue" evidence="2">
    <location>
        <position position="1"/>
    </location>
</feature>
<feature type="region of interest" description="Disordered" evidence="1">
    <location>
        <begin position="1"/>
        <end position="45"/>
    </location>
</feature>
<name>A0ABN9SMA1_9DINO</name>
<proteinExistence type="predicted"/>
<gene>
    <name evidence="2" type="ORF">PCOR1329_LOCUS30790</name>
</gene>
<evidence type="ECO:0000313" key="2">
    <source>
        <dbReference type="EMBL" id="CAK0832943.1"/>
    </source>
</evidence>
<feature type="region of interest" description="Disordered" evidence="1">
    <location>
        <begin position="160"/>
        <end position="186"/>
    </location>
</feature>
<dbReference type="PANTHER" id="PTHR12117">
    <property type="entry name" value="HISTONE ACETYLTRANSFERASE COMPLEX"/>
    <property type="match status" value="1"/>
</dbReference>
<feature type="compositionally biased region" description="Basic residues" evidence="1">
    <location>
        <begin position="161"/>
        <end position="177"/>
    </location>
</feature>
<dbReference type="Proteomes" id="UP001189429">
    <property type="component" value="Unassembled WGS sequence"/>
</dbReference>
<dbReference type="EMBL" id="CAUYUJ010011947">
    <property type="protein sequence ID" value="CAK0832943.1"/>
    <property type="molecule type" value="Genomic_DNA"/>
</dbReference>
<evidence type="ECO:0000313" key="3">
    <source>
        <dbReference type="Proteomes" id="UP001189429"/>
    </source>
</evidence>
<sequence length="248" mass="27351">PLRWGGRCAAAAMSAPAPQPRKKRRCQAPAPQDAPPPAEPLPLRGEWAEPGARARLREQFQQALPFPHVTLRPFLGEPGLKAVRGDLEALPAREKETDLFRFFQTGDLAPLAGGLGEEAARGRPAGPPGLAALQGSRDFWDEAVPDWEIVVMNGTGEWKNHERRAHARGRGRGRRRAAPGAPAADRTPALAALARSFASPEFRRLCQEITECGELSDRLDHLELQQIRINFRLTGQMRKYVHSSFNSK</sequence>
<dbReference type="InterPro" id="IPR051842">
    <property type="entry name" value="uS12_prolyl_hydroxylase"/>
</dbReference>
<protein>
    <submittedName>
        <fullName evidence="2">Uncharacterized protein</fullName>
    </submittedName>
</protein>
<dbReference type="Gene3D" id="2.60.120.620">
    <property type="entry name" value="q2cbj1_9rhob like domain"/>
    <property type="match status" value="1"/>
</dbReference>
<keyword evidence="3" id="KW-1185">Reference proteome</keyword>
<evidence type="ECO:0000256" key="1">
    <source>
        <dbReference type="SAM" id="MobiDB-lite"/>
    </source>
</evidence>
<accession>A0ABN9SMA1</accession>
<reference evidence="2" key="1">
    <citation type="submission" date="2023-10" db="EMBL/GenBank/DDBJ databases">
        <authorList>
            <person name="Chen Y."/>
            <person name="Shah S."/>
            <person name="Dougan E. K."/>
            <person name="Thang M."/>
            <person name="Chan C."/>
        </authorList>
    </citation>
    <scope>NUCLEOTIDE SEQUENCE [LARGE SCALE GENOMIC DNA]</scope>
</reference>
<dbReference type="PANTHER" id="PTHR12117:SF0">
    <property type="entry name" value="PROLYL 3-HYDROXYLASE OGFOD1"/>
    <property type="match status" value="1"/>
</dbReference>
<organism evidence="2 3">
    <name type="scientific">Prorocentrum cordatum</name>
    <dbReference type="NCBI Taxonomy" id="2364126"/>
    <lineage>
        <taxon>Eukaryota</taxon>
        <taxon>Sar</taxon>
        <taxon>Alveolata</taxon>
        <taxon>Dinophyceae</taxon>
        <taxon>Prorocentrales</taxon>
        <taxon>Prorocentraceae</taxon>
        <taxon>Prorocentrum</taxon>
    </lineage>
</organism>